<dbReference type="Proteomes" id="UP000069632">
    <property type="component" value="Unassembled WGS sequence"/>
</dbReference>
<gene>
    <name evidence="2" type="ORF">ERS672216_01587</name>
</gene>
<keyword evidence="1" id="KW-0732">Signal</keyword>
<keyword evidence="3" id="KW-1185">Reference proteome</keyword>
<feature type="signal peptide" evidence="1">
    <location>
        <begin position="1"/>
        <end position="20"/>
    </location>
</feature>
<dbReference type="PANTHER" id="PTHR42941:SF1">
    <property type="entry name" value="SLL1037 PROTEIN"/>
    <property type="match status" value="1"/>
</dbReference>
<dbReference type="EMBL" id="FIZP01000010">
    <property type="protein sequence ID" value="CZE48760.1"/>
    <property type="molecule type" value="Genomic_DNA"/>
</dbReference>
<evidence type="ECO:0000256" key="1">
    <source>
        <dbReference type="SAM" id="SignalP"/>
    </source>
</evidence>
<proteinExistence type="predicted"/>
<dbReference type="InterPro" id="IPR011852">
    <property type="entry name" value="TRAP_TAXI"/>
</dbReference>
<dbReference type="RefSeq" id="WP_075540444.1">
    <property type="nucleotide sequence ID" value="NZ_CP053844.1"/>
</dbReference>
<evidence type="ECO:0000313" key="2">
    <source>
        <dbReference type="EMBL" id="CZE48760.1"/>
    </source>
</evidence>
<sequence>MKKFSALAVSLLIAATTLSAKEFVSIGTGGMTGTYYPVGGAICRLANKNPDIRCSVESTGGSIYNVNNVLKDELSFGFVQSDVVYDKYNGVGKFKDKGDKNLRAVMSIYPELLAFVVSKSSNIKSYTDVKGKNINVGNPGSGNEFTALIVFDEYGIDVDKELSHRGVLTAQESPMALKDKKIDGYFYMVGHPTANITDASNSLPIDLISVGEKEADAIIAKYPYYAKGTIPSGLYEGIDHDTLTVGVKAVLVTSKNQSDEAVMAVVNSVLQNFQEYQNLHPALKLVTKESLLEGLSAPLHPAAQAAFEKAGIIKK</sequence>
<protein>
    <submittedName>
        <fullName evidence="2">Immunogenic protein</fullName>
    </submittedName>
</protein>
<evidence type="ECO:0000313" key="3">
    <source>
        <dbReference type="Proteomes" id="UP000069632"/>
    </source>
</evidence>
<organism evidence="2 3">
    <name type="scientific">Campylobacter geochelonis</name>
    <dbReference type="NCBI Taxonomy" id="1780362"/>
    <lineage>
        <taxon>Bacteria</taxon>
        <taxon>Pseudomonadati</taxon>
        <taxon>Campylobacterota</taxon>
        <taxon>Epsilonproteobacteria</taxon>
        <taxon>Campylobacterales</taxon>
        <taxon>Campylobacteraceae</taxon>
        <taxon>Campylobacter</taxon>
    </lineage>
</organism>
<dbReference type="SUPFAM" id="SSF53850">
    <property type="entry name" value="Periplasmic binding protein-like II"/>
    <property type="match status" value="1"/>
</dbReference>
<dbReference type="Gene3D" id="3.40.190.10">
    <property type="entry name" value="Periplasmic binding protein-like II"/>
    <property type="match status" value="2"/>
</dbReference>
<dbReference type="NCBIfam" id="TIGR02122">
    <property type="entry name" value="TRAP_TAXI"/>
    <property type="match status" value="1"/>
</dbReference>
<feature type="chain" id="PRO_5007281543" evidence="1">
    <location>
        <begin position="21"/>
        <end position="315"/>
    </location>
</feature>
<name>A0A128EIS7_9BACT</name>
<dbReference type="Pfam" id="PF16868">
    <property type="entry name" value="NMT1_3"/>
    <property type="match status" value="1"/>
</dbReference>
<dbReference type="PANTHER" id="PTHR42941">
    <property type="entry name" value="SLL1037 PROTEIN"/>
    <property type="match status" value="1"/>
</dbReference>
<dbReference type="AlphaFoldDB" id="A0A128EIS7"/>
<dbReference type="OrthoDB" id="9780180at2"/>
<accession>A0A128EIS7</accession>
<reference evidence="2 3" key="1">
    <citation type="submission" date="2016-02" db="EMBL/GenBank/DDBJ databases">
        <authorList>
            <consortium name="Pathogen Informatics"/>
        </authorList>
    </citation>
    <scope>NUCLEOTIDE SEQUENCE [LARGE SCALE GENOMIC DNA]</scope>
    <source>
        <strain evidence="2 3">RC20</strain>
    </source>
</reference>